<dbReference type="Proteomes" id="UP001150238">
    <property type="component" value="Unassembled WGS sequence"/>
</dbReference>
<reference evidence="1" key="1">
    <citation type="submission" date="2022-08" db="EMBL/GenBank/DDBJ databases">
        <authorList>
            <consortium name="DOE Joint Genome Institute"/>
            <person name="Min B."/>
            <person name="Riley R."/>
            <person name="Sierra-Patev S."/>
            <person name="Naranjo-Ortiz M."/>
            <person name="Looney B."/>
            <person name="Konkel Z."/>
            <person name="Slot J.C."/>
            <person name="Sakamoto Y."/>
            <person name="Steenwyk J.L."/>
            <person name="Rokas A."/>
            <person name="Carro J."/>
            <person name="Camarero S."/>
            <person name="Ferreira P."/>
            <person name="Molpeceres G."/>
            <person name="Ruiz-Duenas F.J."/>
            <person name="Serrano A."/>
            <person name="Henrissat B."/>
            <person name="Drula E."/>
            <person name="Hughes K.W."/>
            <person name="Mata J.L."/>
            <person name="Ishikawa N.K."/>
            <person name="Vargas-Isla R."/>
            <person name="Ushijima S."/>
            <person name="Smith C.A."/>
            <person name="Ahrendt S."/>
            <person name="Andreopoulos W."/>
            <person name="He G."/>
            <person name="Labutti K."/>
            <person name="Lipzen A."/>
            <person name="Ng V."/>
            <person name="Sandor L."/>
            <person name="Barry K."/>
            <person name="Martinez A.T."/>
            <person name="Xiao Y."/>
            <person name="Gibbons J.G."/>
            <person name="Terashima K."/>
            <person name="Hibbett D.S."/>
            <person name="Grigoriev I.V."/>
        </authorList>
    </citation>
    <scope>NUCLEOTIDE SEQUENCE</scope>
    <source>
        <strain evidence="1">Sp2 HRB7682 ss15</strain>
    </source>
</reference>
<proteinExistence type="predicted"/>
<evidence type="ECO:0000313" key="2">
    <source>
        <dbReference type="Proteomes" id="UP001150238"/>
    </source>
</evidence>
<dbReference type="AlphaFoldDB" id="A0A9W9DD49"/>
<reference evidence="1" key="2">
    <citation type="journal article" date="2023" name="Proc. Natl. Acad. Sci. U.S.A.">
        <title>A global phylogenomic analysis of the shiitake genus Lentinula.</title>
        <authorList>
            <person name="Sierra-Patev S."/>
            <person name="Min B."/>
            <person name="Naranjo-Ortiz M."/>
            <person name="Looney B."/>
            <person name="Konkel Z."/>
            <person name="Slot J.C."/>
            <person name="Sakamoto Y."/>
            <person name="Steenwyk J.L."/>
            <person name="Rokas A."/>
            <person name="Carro J."/>
            <person name="Camarero S."/>
            <person name="Ferreira P."/>
            <person name="Molpeceres G."/>
            <person name="Ruiz-Duenas F.J."/>
            <person name="Serrano A."/>
            <person name="Henrissat B."/>
            <person name="Drula E."/>
            <person name="Hughes K.W."/>
            <person name="Mata J.L."/>
            <person name="Ishikawa N.K."/>
            <person name="Vargas-Isla R."/>
            <person name="Ushijima S."/>
            <person name="Smith C.A."/>
            <person name="Donoghue J."/>
            <person name="Ahrendt S."/>
            <person name="Andreopoulos W."/>
            <person name="He G."/>
            <person name="LaButti K."/>
            <person name="Lipzen A."/>
            <person name="Ng V."/>
            <person name="Riley R."/>
            <person name="Sandor L."/>
            <person name="Barry K."/>
            <person name="Martinez A.T."/>
            <person name="Xiao Y."/>
            <person name="Gibbons J.G."/>
            <person name="Terashima K."/>
            <person name="Grigoriev I.V."/>
            <person name="Hibbett D."/>
        </authorList>
    </citation>
    <scope>NUCLEOTIDE SEQUENCE</scope>
    <source>
        <strain evidence="1">Sp2 HRB7682 ss15</strain>
    </source>
</reference>
<accession>A0A9W9DD49</accession>
<name>A0A9W9DD49_9AGAR</name>
<dbReference type="EMBL" id="JANVFS010000075">
    <property type="protein sequence ID" value="KAJ4463314.1"/>
    <property type="molecule type" value="Genomic_DNA"/>
</dbReference>
<sequence length="324" mass="36624">MVSTRAHKKCAVAKRAAYFNLIATDFPLHRQDFWIPSTFNGISTDKGTFASLGRRSVEVRDGRGRQISVREWRLNQAVQRCIENGRAPRGNVLVIKHWAGCMDFTDIECWDRGIVNDIFQSRLPTAIGHRILQESGLREWTMVKRVSRFHSAEVSRFMDAQLLQLLKIYIKDAGALGSKTVSGFPMILGFGDTLGCCFVNGTGLYMGYPDDVTEKKVVIGHTGPYAMPPLHGQKEFRTLSVVNDICKSADCGWHCNGLWCTFMDAGSARHLWCSEMVEDEGLHKEVDFWQWNTGSPCKNPKCPRYNLSSPYTCFSIFEGLYEKS</sequence>
<protein>
    <submittedName>
        <fullName evidence="1">Uncharacterized protein</fullName>
    </submittedName>
</protein>
<organism evidence="1 2">
    <name type="scientific">Lentinula lateritia</name>
    <dbReference type="NCBI Taxonomy" id="40482"/>
    <lineage>
        <taxon>Eukaryota</taxon>
        <taxon>Fungi</taxon>
        <taxon>Dikarya</taxon>
        <taxon>Basidiomycota</taxon>
        <taxon>Agaricomycotina</taxon>
        <taxon>Agaricomycetes</taxon>
        <taxon>Agaricomycetidae</taxon>
        <taxon>Agaricales</taxon>
        <taxon>Marasmiineae</taxon>
        <taxon>Omphalotaceae</taxon>
        <taxon>Lentinula</taxon>
    </lineage>
</organism>
<evidence type="ECO:0000313" key="1">
    <source>
        <dbReference type="EMBL" id="KAJ4463314.1"/>
    </source>
</evidence>
<comment type="caution">
    <text evidence="1">The sequence shown here is derived from an EMBL/GenBank/DDBJ whole genome shotgun (WGS) entry which is preliminary data.</text>
</comment>
<gene>
    <name evidence="1" type="ORF">C8J55DRAFT_494446</name>
</gene>